<evidence type="ECO:0000256" key="7">
    <source>
        <dbReference type="ARBA" id="ARBA00023277"/>
    </source>
</evidence>
<sequence length="391" mass="44821">MSQVTLKKSLFDITKDHNESIKYTLSTSDGFEIALIDYGATIQSIRQPDKQNHIEEITLGYDTLQGYIDDKCYFGCTVGRVTNRIKNGYFQLDGIDYQLEKNDNAKHHLHGVFNKHIWNSSTENNDTVIFKYQSPDGEDGFPGEVDVTVKYTLTNDHRLIMDFYGKTTKPTPINMTNHTYFNLSEDGFPGEVDVTVKYTLTNDHRLIMDFYGKTTKPTPINMTNHTYFNLSGNTNETILDHQLLVSANQFTPLDEEHIPTDKRQIASVENTPNDFRKLTCVGDHIHEIPYAYNVMFVIDGEGKRSFGKLVHSKSGRAINIESTQKALQFYTGTYLDNVNGREGVIYKKYSGLCLETQNYTDSVNNQPQFPSTILRPGEEYHEQTIFHFYLE</sequence>
<dbReference type="Proteomes" id="UP000663860">
    <property type="component" value="Unassembled WGS sequence"/>
</dbReference>
<dbReference type="EC" id="5.1.3.3" evidence="9"/>
<reference evidence="12" key="1">
    <citation type="submission" date="2021-02" db="EMBL/GenBank/DDBJ databases">
        <authorList>
            <person name="Nowell W R."/>
        </authorList>
    </citation>
    <scope>NUCLEOTIDE SEQUENCE</scope>
</reference>
<evidence type="ECO:0000256" key="1">
    <source>
        <dbReference type="ARBA" id="ARBA00001614"/>
    </source>
</evidence>
<proteinExistence type="inferred from homology"/>
<dbReference type="InterPro" id="IPR014718">
    <property type="entry name" value="GH-type_carb-bd"/>
</dbReference>
<dbReference type="CDD" id="cd09019">
    <property type="entry name" value="galactose_mutarotase_like"/>
    <property type="match status" value="1"/>
</dbReference>
<evidence type="ECO:0000256" key="8">
    <source>
        <dbReference type="ARBA" id="ARBA00045743"/>
    </source>
</evidence>
<comment type="catalytic activity">
    <reaction evidence="2">
        <text>alpha-D-galactose = beta-D-galactose</text>
        <dbReference type="Rhea" id="RHEA:28675"/>
        <dbReference type="ChEBI" id="CHEBI:27667"/>
        <dbReference type="ChEBI" id="CHEBI:28061"/>
        <dbReference type="EC" id="5.1.3.3"/>
    </reaction>
    <physiologicalReaction direction="right-to-left" evidence="2">
        <dbReference type="Rhea" id="RHEA:28677"/>
    </physiologicalReaction>
</comment>
<feature type="binding site" evidence="11">
    <location>
        <begin position="83"/>
        <end position="84"/>
    </location>
    <ligand>
        <name>beta-D-galactose</name>
        <dbReference type="ChEBI" id="CHEBI:27667"/>
    </ligand>
</feature>
<dbReference type="InterPro" id="IPR011013">
    <property type="entry name" value="Gal_mutarotase_sf_dom"/>
</dbReference>
<comment type="function">
    <text evidence="8">Mutarotase that catalyzes the interconversion of beta-D-galactose and alpha-D-galactose during galactose metabolism. Beta-D-galactose is metabolized in the liver into glucose 1-phosphate, the primary metabolic fuel, by the action of four enzymes that constitute the Leloir pathway: GALM, GALK1 (galactokinase), GALT (galactose-1-phosphate uridylyltransferase) and GALE (UDP-galactose-4'-epimerase). Involved in the maintenance of the equilibrium between the beta- and alpha-anomers of galactose, therefore ensuring a sufficient supply of the alpha-anomer for GALK1. Also active on D-glucose although shows a preference for galactose over glucose.</text>
</comment>
<dbReference type="SUPFAM" id="SSF74650">
    <property type="entry name" value="Galactose mutarotase-like"/>
    <property type="match status" value="2"/>
</dbReference>
<dbReference type="EMBL" id="CAJNOE010000222">
    <property type="protein sequence ID" value="CAF1063375.1"/>
    <property type="molecule type" value="Genomic_DNA"/>
</dbReference>
<evidence type="ECO:0000256" key="2">
    <source>
        <dbReference type="ARBA" id="ARBA00001712"/>
    </source>
</evidence>
<protein>
    <recommendedName>
        <fullName evidence="9">Aldose 1-epimerase</fullName>
        <ecNumber evidence="9">5.1.3.3</ecNumber>
    </recommendedName>
</protein>
<keyword evidence="7 9" id="KW-0119">Carbohydrate metabolism</keyword>
<dbReference type="Gene3D" id="2.70.98.10">
    <property type="match status" value="2"/>
</dbReference>
<dbReference type="InterPro" id="IPR015443">
    <property type="entry name" value="Aldose_1-epimerase"/>
</dbReference>
<accession>A0A814LCS3</accession>
<gene>
    <name evidence="12" type="ORF">IZO911_LOCUS21004</name>
</gene>
<dbReference type="GO" id="GO:0030246">
    <property type="term" value="F:carbohydrate binding"/>
    <property type="evidence" value="ECO:0007669"/>
    <property type="project" value="InterPro"/>
</dbReference>
<evidence type="ECO:0000313" key="12">
    <source>
        <dbReference type="EMBL" id="CAF1063375.1"/>
    </source>
</evidence>
<feature type="active site" description="Proton acceptor" evidence="10">
    <location>
        <position position="355"/>
    </location>
</feature>
<dbReference type="GO" id="GO:0004034">
    <property type="term" value="F:aldose 1-epimerase activity"/>
    <property type="evidence" value="ECO:0007669"/>
    <property type="project" value="UniProtKB-EC"/>
</dbReference>
<dbReference type="InterPro" id="IPR008183">
    <property type="entry name" value="Aldose_1/G6P_1-epimerase"/>
</dbReference>
<dbReference type="UniPathway" id="UPA00214"/>
<feature type="binding site" evidence="11">
    <location>
        <begin position="178"/>
        <end position="180"/>
    </location>
    <ligand>
        <name>beta-D-galactose</name>
        <dbReference type="ChEBI" id="CHEBI:27667"/>
    </ligand>
</feature>
<feature type="active site" description="Proton donor" evidence="10">
    <location>
        <position position="178"/>
    </location>
</feature>
<comment type="caution">
    <text evidence="12">The sequence shown here is derived from an EMBL/GenBank/DDBJ whole genome shotgun (WGS) entry which is preliminary data.</text>
</comment>
<dbReference type="UniPathway" id="UPA00242"/>
<dbReference type="GO" id="GO:0033499">
    <property type="term" value="P:galactose catabolic process via UDP-galactose, Leloir pathway"/>
    <property type="evidence" value="ECO:0007669"/>
    <property type="project" value="TreeGrafter"/>
</dbReference>
<comment type="similarity">
    <text evidence="5 9">Belongs to the aldose epimerase family.</text>
</comment>
<dbReference type="InterPro" id="IPR047215">
    <property type="entry name" value="Galactose_mutarotase-like"/>
</dbReference>
<evidence type="ECO:0000256" key="5">
    <source>
        <dbReference type="ARBA" id="ARBA00006206"/>
    </source>
</evidence>
<comment type="pathway">
    <text evidence="3">Carbohydrate metabolism; galactose metabolism.</text>
</comment>
<dbReference type="GO" id="GO:0006006">
    <property type="term" value="P:glucose metabolic process"/>
    <property type="evidence" value="ECO:0007669"/>
    <property type="project" value="TreeGrafter"/>
</dbReference>
<organism evidence="12 13">
    <name type="scientific">Adineta steineri</name>
    <dbReference type="NCBI Taxonomy" id="433720"/>
    <lineage>
        <taxon>Eukaryota</taxon>
        <taxon>Metazoa</taxon>
        <taxon>Spiralia</taxon>
        <taxon>Gnathifera</taxon>
        <taxon>Rotifera</taxon>
        <taxon>Eurotatoria</taxon>
        <taxon>Bdelloidea</taxon>
        <taxon>Adinetida</taxon>
        <taxon>Adinetidae</taxon>
        <taxon>Adineta</taxon>
    </lineage>
</organism>
<comment type="pathway">
    <text evidence="4 9">Carbohydrate metabolism; hexose metabolism.</text>
</comment>
<name>A0A814LCS3_9BILA</name>
<dbReference type="InterPro" id="IPR018052">
    <property type="entry name" value="Ald1_epimerase_CS"/>
</dbReference>
<evidence type="ECO:0000256" key="3">
    <source>
        <dbReference type="ARBA" id="ARBA00004947"/>
    </source>
</evidence>
<evidence type="ECO:0000313" key="13">
    <source>
        <dbReference type="Proteomes" id="UP000663860"/>
    </source>
</evidence>
<keyword evidence="6 9" id="KW-0413">Isomerase</keyword>
<dbReference type="PIRSF" id="PIRSF005096">
    <property type="entry name" value="GALM"/>
    <property type="match status" value="1"/>
</dbReference>
<dbReference type="Pfam" id="PF01263">
    <property type="entry name" value="Aldose_epim"/>
    <property type="match status" value="2"/>
</dbReference>
<evidence type="ECO:0000256" key="11">
    <source>
        <dbReference type="PIRSR" id="PIRSR005096-3"/>
    </source>
</evidence>
<evidence type="ECO:0000256" key="4">
    <source>
        <dbReference type="ARBA" id="ARBA00005028"/>
    </source>
</evidence>
<evidence type="ECO:0000256" key="6">
    <source>
        <dbReference type="ARBA" id="ARBA00023235"/>
    </source>
</evidence>
<dbReference type="PANTHER" id="PTHR10091:SF0">
    <property type="entry name" value="GALACTOSE MUTAROTASE"/>
    <property type="match status" value="1"/>
</dbReference>
<comment type="catalytic activity">
    <reaction evidence="1 9">
        <text>alpha-D-glucose = beta-D-glucose</text>
        <dbReference type="Rhea" id="RHEA:10264"/>
        <dbReference type="ChEBI" id="CHEBI:15903"/>
        <dbReference type="ChEBI" id="CHEBI:17925"/>
        <dbReference type="EC" id="5.1.3.3"/>
    </reaction>
</comment>
<dbReference type="PROSITE" id="PS00545">
    <property type="entry name" value="ALDOSE_1_EPIMERASE"/>
    <property type="match status" value="1"/>
</dbReference>
<evidence type="ECO:0000256" key="9">
    <source>
        <dbReference type="PIRNR" id="PIRNR005096"/>
    </source>
</evidence>
<evidence type="ECO:0000256" key="10">
    <source>
        <dbReference type="PIRSR" id="PIRSR005096-1"/>
    </source>
</evidence>
<dbReference type="AlphaFoldDB" id="A0A814LCS3"/>
<dbReference type="PANTHER" id="PTHR10091">
    <property type="entry name" value="ALDOSE-1-EPIMERASE"/>
    <property type="match status" value="1"/>
</dbReference>